<dbReference type="SMART" id="SM00331">
    <property type="entry name" value="PP2C_SIG"/>
    <property type="match status" value="1"/>
</dbReference>
<evidence type="ECO:0000259" key="2">
    <source>
        <dbReference type="PROSITE" id="PS51746"/>
    </source>
</evidence>
<dbReference type="CDD" id="cd00143">
    <property type="entry name" value="PP2Cc"/>
    <property type="match status" value="1"/>
</dbReference>
<dbReference type="Pfam" id="PF13672">
    <property type="entry name" value="PP2C_2"/>
    <property type="match status" value="1"/>
</dbReference>
<dbReference type="EMBL" id="CP024091">
    <property type="protein sequence ID" value="ATP59074.1"/>
    <property type="molecule type" value="Genomic_DNA"/>
</dbReference>
<name>A0A2D1UC52_9SPHI</name>
<dbReference type="Gene3D" id="3.60.40.10">
    <property type="entry name" value="PPM-type phosphatase domain"/>
    <property type="match status" value="1"/>
</dbReference>
<feature type="domain" description="PPM-type phosphatase" evidence="2">
    <location>
        <begin position="5"/>
        <end position="247"/>
    </location>
</feature>
<dbReference type="PROSITE" id="PS51746">
    <property type="entry name" value="PPM_2"/>
    <property type="match status" value="1"/>
</dbReference>
<gene>
    <name evidence="3" type="ORF">CPT03_22720</name>
</gene>
<sequence>MDRNYFGLTDTGKVRDNNEDTFIAEPTTANDLVIACVIDGVGGYSGGEIASGIARQSILQHVNSQRKDLSSLMKDAIIAADEQIMAEKQKVKEHENMACVLTLAVIDLQKNLLYYAHVGDTRLYLFRDGSLIKISKDQSFVGFMEDSGRLTEEQAMSHPKRNEINKALGFGAKIAAQDDYIETGQSPFLPGDMLLLCSDGLSDMVNRQGITGILTKKTTLQEKATELIQAANNNGGRDNITVVLVKNDKQSLIHEATKPVVKTERPRPVVNHQPNILTTTSKDVAVQKEITTVAIPVVQKKSKGLLILLSVLCIIFLSFALYLLWQNNTRSNAIKQQKLAAIQPIRNEQEAKLQDTINKLIGNTLIISDSLFKSPIILNEDIHFNKDTLFIIAKTPIVIRSDSAYKGAAVSIKPISKYVFLENITFENFQTAILSQNNVLQLKNVQFNNCVNSIQATYNLPANKYIQGKIPASSFKTDSLPTPASH</sequence>
<reference evidence="3 4" key="1">
    <citation type="submission" date="2017-10" db="EMBL/GenBank/DDBJ databases">
        <title>Whole genome of Pedobacter ginsengisoli T01R-27 isolated from tomato rhizosphere.</title>
        <authorList>
            <person name="Weon H.-Y."/>
            <person name="Lee S.A."/>
            <person name="Sang M.K."/>
            <person name="Song J."/>
        </authorList>
    </citation>
    <scope>NUCLEOTIDE SEQUENCE [LARGE SCALE GENOMIC DNA]</scope>
    <source>
        <strain evidence="3 4">T01R-27</strain>
    </source>
</reference>
<dbReference type="AlphaFoldDB" id="A0A2D1UC52"/>
<evidence type="ECO:0000313" key="4">
    <source>
        <dbReference type="Proteomes" id="UP000223749"/>
    </source>
</evidence>
<dbReference type="GO" id="GO:0004722">
    <property type="term" value="F:protein serine/threonine phosphatase activity"/>
    <property type="evidence" value="ECO:0007669"/>
    <property type="project" value="InterPro"/>
</dbReference>
<evidence type="ECO:0000256" key="1">
    <source>
        <dbReference type="SAM" id="Phobius"/>
    </source>
</evidence>
<dbReference type="KEGG" id="pgs:CPT03_22720"/>
<dbReference type="SMART" id="SM00332">
    <property type="entry name" value="PP2Cc"/>
    <property type="match status" value="1"/>
</dbReference>
<evidence type="ECO:0000313" key="3">
    <source>
        <dbReference type="EMBL" id="ATP59074.1"/>
    </source>
</evidence>
<dbReference type="InterPro" id="IPR015655">
    <property type="entry name" value="PP2C"/>
</dbReference>
<feature type="transmembrane region" description="Helical" evidence="1">
    <location>
        <begin position="305"/>
        <end position="325"/>
    </location>
</feature>
<dbReference type="OrthoDB" id="9801841at2"/>
<keyword evidence="1" id="KW-1133">Transmembrane helix</keyword>
<protein>
    <recommendedName>
        <fullName evidence="2">PPM-type phosphatase domain-containing protein</fullName>
    </recommendedName>
</protein>
<dbReference type="RefSeq" id="WP_099440946.1">
    <property type="nucleotide sequence ID" value="NZ_CP024091.1"/>
</dbReference>
<dbReference type="SUPFAM" id="SSF81606">
    <property type="entry name" value="PP2C-like"/>
    <property type="match status" value="1"/>
</dbReference>
<dbReference type="Proteomes" id="UP000223749">
    <property type="component" value="Chromosome"/>
</dbReference>
<dbReference type="PANTHER" id="PTHR47992">
    <property type="entry name" value="PROTEIN PHOSPHATASE"/>
    <property type="match status" value="1"/>
</dbReference>
<organism evidence="3 4">
    <name type="scientific">Pedobacter ginsengisoli</name>
    <dbReference type="NCBI Taxonomy" id="363852"/>
    <lineage>
        <taxon>Bacteria</taxon>
        <taxon>Pseudomonadati</taxon>
        <taxon>Bacteroidota</taxon>
        <taxon>Sphingobacteriia</taxon>
        <taxon>Sphingobacteriales</taxon>
        <taxon>Sphingobacteriaceae</taxon>
        <taxon>Pedobacter</taxon>
    </lineage>
</organism>
<dbReference type="InterPro" id="IPR036457">
    <property type="entry name" value="PPM-type-like_dom_sf"/>
</dbReference>
<keyword evidence="1" id="KW-0472">Membrane</keyword>
<accession>A0A2D1UC52</accession>
<dbReference type="InterPro" id="IPR001932">
    <property type="entry name" value="PPM-type_phosphatase-like_dom"/>
</dbReference>
<keyword evidence="4" id="KW-1185">Reference proteome</keyword>
<keyword evidence="1" id="KW-0812">Transmembrane</keyword>
<proteinExistence type="predicted"/>